<dbReference type="RefSeq" id="WP_236290767.1">
    <property type="nucleotide sequence ID" value="NZ_CAKMMW010000016.1"/>
</dbReference>
<name>A0ABN8GV05_9BACL</name>
<reference evidence="3" key="1">
    <citation type="submission" date="2022-01" db="EMBL/GenBank/DDBJ databases">
        <authorList>
            <person name="Criscuolo A."/>
        </authorList>
    </citation>
    <scope>NUCLEOTIDE SEQUENCE</scope>
    <source>
        <strain evidence="3">CIP111891</strain>
    </source>
</reference>
<evidence type="ECO:0000313" key="4">
    <source>
        <dbReference type="Proteomes" id="UP000838821"/>
    </source>
</evidence>
<dbReference type="PANTHER" id="PTHR45713">
    <property type="entry name" value="FTP DOMAIN-CONTAINING PROTEIN"/>
    <property type="match status" value="1"/>
</dbReference>
<dbReference type="InterPro" id="IPR051941">
    <property type="entry name" value="BG_Antigen-Binding_Lectin"/>
</dbReference>
<dbReference type="SUPFAM" id="SSF49785">
    <property type="entry name" value="Galactose-binding domain-like"/>
    <property type="match status" value="2"/>
</dbReference>
<dbReference type="Proteomes" id="UP000838821">
    <property type="component" value="Unassembled WGS sequence"/>
</dbReference>
<feature type="domain" description="F5/8 type C" evidence="2">
    <location>
        <begin position="348"/>
        <end position="489"/>
    </location>
</feature>
<feature type="signal peptide" evidence="1">
    <location>
        <begin position="1"/>
        <end position="24"/>
    </location>
</feature>
<dbReference type="Gene3D" id="2.60.120.260">
    <property type="entry name" value="Galactose-binding domain-like"/>
    <property type="match status" value="2"/>
</dbReference>
<proteinExistence type="predicted"/>
<dbReference type="EMBL" id="CAKMMW010000016">
    <property type="protein sequence ID" value="CAH1217611.1"/>
    <property type="molecule type" value="Genomic_DNA"/>
</dbReference>
<dbReference type="InterPro" id="IPR000421">
    <property type="entry name" value="FA58C"/>
</dbReference>
<comment type="caution">
    <text evidence="3">The sequence shown here is derived from an EMBL/GenBank/DDBJ whole genome shotgun (WGS) entry which is preliminary data.</text>
</comment>
<sequence>MFKKTIAFVMVLLLSVSASSISFAHVDYSGIIESESNWVAGLQQPSGAIVVSKTNTFLWPPVTGATSYKIEPYFANLAVIGMLENPSAANILVAKNWINWYFNHLNQPDYNGINGSVYVYYANASTGVETSSGGYDSTDSYGTTFATMLKKYVEVSGDSTLLINNKAKIEMAVDGSIATLQTDGLTYSKPDYQIKFLMDNVEVNEGLASMAWLENNVLGDSTKGTYYSGKKSSNTTGIESLWNTGNNNYNSSAGQPSNWGVFYADATAQVFPIWTGVILPTSARAISLYGSLNSNYPGWPNLSTPDAFPWAILAYSGSVMEDSTRVNTFLTNIRESYITTGHPWPYYAMEAGFTIRAAKKIRDKDNLALSQSITASSSSGTAANANNGNLNDSWTGATTNNEWIQTNLGTSKTLNRLVIKWGATYATQYKIQVSDDGTTYTDAYTETAGNGGTDDILFSAVTKKYVKLLFTTKSAAGGVNLKEFELYNATAEVPINLALNRTATASSFPADVQKSVDGNLGTRWGSASLNNEWYQVDLGAAKTIDKVVVNWEAAYDTAYTIQTSTDNINFTSQFSTTIGDGGIDTITFSPTSARYVKILLTTRATGYGSSFWELEVYNTGGSGGTPPATPLVDPLSDWTKAYSHSTNMQLDSTSPTYFEGDTSRASRNNTSAGTIVYNKTGLTSFSAKIYEFGADLTKVKFYSSPNGTTWTLINSTHDALVATQSNWYRTNFTNTGTIPAGTNYLKVELSSTFAPYDTELSEITIN</sequence>
<dbReference type="PROSITE" id="PS50022">
    <property type="entry name" value="FA58C_3"/>
    <property type="match status" value="2"/>
</dbReference>
<feature type="domain" description="F5/8 type C" evidence="2">
    <location>
        <begin position="517"/>
        <end position="619"/>
    </location>
</feature>
<dbReference type="Pfam" id="PF00754">
    <property type="entry name" value="F5_F8_type_C"/>
    <property type="match status" value="2"/>
</dbReference>
<dbReference type="PANTHER" id="PTHR45713:SF6">
    <property type="entry name" value="F5_8 TYPE C DOMAIN-CONTAINING PROTEIN"/>
    <property type="match status" value="1"/>
</dbReference>
<protein>
    <recommendedName>
        <fullName evidence="2">F5/8 type C domain-containing protein</fullName>
    </recommendedName>
</protein>
<organism evidence="3 4">
    <name type="scientific">Paenibacillus allorhizoplanae</name>
    <dbReference type="NCBI Taxonomy" id="2905648"/>
    <lineage>
        <taxon>Bacteria</taxon>
        <taxon>Bacillati</taxon>
        <taxon>Bacillota</taxon>
        <taxon>Bacilli</taxon>
        <taxon>Bacillales</taxon>
        <taxon>Paenibacillaceae</taxon>
        <taxon>Paenibacillus</taxon>
    </lineage>
</organism>
<keyword evidence="4" id="KW-1185">Reference proteome</keyword>
<accession>A0ABN8GV05</accession>
<dbReference type="InterPro" id="IPR008979">
    <property type="entry name" value="Galactose-bd-like_sf"/>
</dbReference>
<evidence type="ECO:0000256" key="1">
    <source>
        <dbReference type="SAM" id="SignalP"/>
    </source>
</evidence>
<evidence type="ECO:0000313" key="3">
    <source>
        <dbReference type="EMBL" id="CAH1217611.1"/>
    </source>
</evidence>
<gene>
    <name evidence="3" type="ORF">PAECIP111891_04602</name>
</gene>
<feature type="chain" id="PRO_5047475980" description="F5/8 type C domain-containing protein" evidence="1">
    <location>
        <begin position="25"/>
        <end position="766"/>
    </location>
</feature>
<evidence type="ECO:0000259" key="2">
    <source>
        <dbReference type="PROSITE" id="PS50022"/>
    </source>
</evidence>
<keyword evidence="1" id="KW-0732">Signal</keyword>